<dbReference type="PANTHER" id="PTHR12147:SF26">
    <property type="entry name" value="PEPTIDASE M28 DOMAIN-CONTAINING PROTEIN"/>
    <property type="match status" value="1"/>
</dbReference>
<proteinExistence type="predicted"/>
<evidence type="ECO:0000313" key="3">
    <source>
        <dbReference type="EMBL" id="SMG22451.1"/>
    </source>
</evidence>
<feature type="chain" id="PRO_5012891728" evidence="1">
    <location>
        <begin position="22"/>
        <end position="520"/>
    </location>
</feature>
<dbReference type="GO" id="GO:0008235">
    <property type="term" value="F:metalloexopeptidase activity"/>
    <property type="evidence" value="ECO:0007669"/>
    <property type="project" value="InterPro"/>
</dbReference>
<organism evidence="3 4">
    <name type="scientific">Sphingobacterium psychroaquaticum</name>
    <dbReference type="NCBI Taxonomy" id="561061"/>
    <lineage>
        <taxon>Bacteria</taxon>
        <taxon>Pseudomonadati</taxon>
        <taxon>Bacteroidota</taxon>
        <taxon>Sphingobacteriia</taxon>
        <taxon>Sphingobacteriales</taxon>
        <taxon>Sphingobacteriaceae</taxon>
        <taxon>Sphingobacterium</taxon>
    </lineage>
</organism>
<dbReference type="SUPFAM" id="SSF53187">
    <property type="entry name" value="Zn-dependent exopeptidases"/>
    <property type="match status" value="1"/>
</dbReference>
<evidence type="ECO:0000313" key="4">
    <source>
        <dbReference type="Proteomes" id="UP000192980"/>
    </source>
</evidence>
<dbReference type="PROSITE" id="PS51257">
    <property type="entry name" value="PROKAR_LIPOPROTEIN"/>
    <property type="match status" value="1"/>
</dbReference>
<sequence>MTKNWFRLALLLPALSSCAVAQHSPQVKFAEMLTEESARKHLTTLASPAFEGRGTGQPGGAKAADYIADAFKSYKLSPPVNGSYFQPVHLVRVNYKVDDFSLNGQKYTNGKDFFIQGDNKKTSFDADEVVFIGYGIQDPKHNDLSQVDIKGKVVLLINESEPKDAQGNSIITGTKKESDWSTSRFKRLQALVKLQPKLILATGENAQELIARFGARMSGGRFTLDNGNTATPGTEQPPVVHIKPEIADLLLQTKGTTIAQQKQKPTTFSFAGKLRADMGLINEKYFDPNVLGLLEGSDLKDEIVVVSGHYDHDGIMPDGTIFPGADDNGSGTTGVLELARVFAEAKKEGYTPRRSLLFIGLAAEEKGLLGSSFYTANPIFPLANTVACLNLDMIGRIDDKHLNGNHNYIHAIGTDKLSSELKQITEKANKDFVGMEIDYMYDDPKDPMKLYYRSDHYNFAQKGIPSAFFFSGLHPHYHTPEDTVDKIDFPMMVKREKLVFHILWEIANRAERLKVDSNKQ</sequence>
<dbReference type="PANTHER" id="PTHR12147">
    <property type="entry name" value="METALLOPEPTIDASE M28 FAMILY MEMBER"/>
    <property type="match status" value="1"/>
</dbReference>
<evidence type="ECO:0000256" key="1">
    <source>
        <dbReference type="SAM" id="SignalP"/>
    </source>
</evidence>
<dbReference type="AlphaFoldDB" id="A0A1X7J500"/>
<evidence type="ECO:0000259" key="2">
    <source>
        <dbReference type="Pfam" id="PF04389"/>
    </source>
</evidence>
<keyword evidence="1" id="KW-0732">Signal</keyword>
<dbReference type="GO" id="GO:0006508">
    <property type="term" value="P:proteolysis"/>
    <property type="evidence" value="ECO:0007669"/>
    <property type="project" value="InterPro"/>
</dbReference>
<protein>
    <submittedName>
        <fullName evidence="3">Peptidase family M28</fullName>
    </submittedName>
</protein>
<reference evidence="3 4" key="1">
    <citation type="submission" date="2017-04" db="EMBL/GenBank/DDBJ databases">
        <authorList>
            <person name="Afonso C.L."/>
            <person name="Miller P.J."/>
            <person name="Scott M.A."/>
            <person name="Spackman E."/>
            <person name="Goraichik I."/>
            <person name="Dimitrov K.M."/>
            <person name="Suarez D.L."/>
            <person name="Swayne D.E."/>
        </authorList>
    </citation>
    <scope>NUCLEOTIDE SEQUENCE [LARGE SCALE GENOMIC DNA]</scope>
    <source>
        <strain evidence="3 4">DSM 22418</strain>
    </source>
</reference>
<dbReference type="STRING" id="561061.SAMN05660862_1429"/>
<dbReference type="RefSeq" id="WP_085472276.1">
    <property type="nucleotide sequence ID" value="NZ_FXAU01000002.1"/>
</dbReference>
<dbReference type="Proteomes" id="UP000192980">
    <property type="component" value="Unassembled WGS sequence"/>
</dbReference>
<name>A0A1X7J500_9SPHI</name>
<feature type="signal peptide" evidence="1">
    <location>
        <begin position="1"/>
        <end position="21"/>
    </location>
</feature>
<dbReference type="InterPro" id="IPR007484">
    <property type="entry name" value="Peptidase_M28"/>
</dbReference>
<dbReference type="Pfam" id="PF04389">
    <property type="entry name" value="Peptidase_M28"/>
    <property type="match status" value="1"/>
</dbReference>
<dbReference type="OrthoDB" id="9764939at2"/>
<gene>
    <name evidence="3" type="ORF">SAMN05660862_1429</name>
</gene>
<keyword evidence="4" id="KW-1185">Reference proteome</keyword>
<dbReference type="EMBL" id="FXAU01000002">
    <property type="protein sequence ID" value="SMG22451.1"/>
    <property type="molecule type" value="Genomic_DNA"/>
</dbReference>
<feature type="domain" description="Peptidase M28" evidence="2">
    <location>
        <begin position="289"/>
        <end position="500"/>
    </location>
</feature>
<dbReference type="Gene3D" id="3.40.630.10">
    <property type="entry name" value="Zn peptidases"/>
    <property type="match status" value="2"/>
</dbReference>
<accession>A0A1X7J500</accession>
<dbReference type="InterPro" id="IPR045175">
    <property type="entry name" value="M28_fam"/>
</dbReference>